<evidence type="ECO:0000313" key="2">
    <source>
        <dbReference type="Proteomes" id="UP001158049"/>
    </source>
</evidence>
<gene>
    <name evidence="1" type="ORF">SAMN06295970_118106</name>
</gene>
<accession>A0ABY1QM29</accession>
<evidence type="ECO:0000313" key="1">
    <source>
        <dbReference type="EMBL" id="SMP72758.1"/>
    </source>
</evidence>
<name>A0ABY1QM29_9BURK</name>
<dbReference type="Proteomes" id="UP001158049">
    <property type="component" value="Unassembled WGS sequence"/>
</dbReference>
<sequence>MQLYRFDARYIWSIDVYLRQELASFAEKNGCVAGRLAFAATGGFSDKDGKRGKTRGPLKPFFEHSKFSKSNRTAFVNLIGNTDQSFRYMGTHDKYEEKRD</sequence>
<proteinExistence type="predicted"/>
<keyword evidence="2" id="KW-1185">Reference proteome</keyword>
<organism evidence="1 2">
    <name type="scientific">Noviherbaspirillum suwonense</name>
    <dbReference type="NCBI Taxonomy" id="1224511"/>
    <lineage>
        <taxon>Bacteria</taxon>
        <taxon>Pseudomonadati</taxon>
        <taxon>Pseudomonadota</taxon>
        <taxon>Betaproteobacteria</taxon>
        <taxon>Burkholderiales</taxon>
        <taxon>Oxalobacteraceae</taxon>
        <taxon>Noviherbaspirillum</taxon>
    </lineage>
</organism>
<protein>
    <submittedName>
        <fullName evidence="1">Uncharacterized protein</fullName>
    </submittedName>
</protein>
<comment type="caution">
    <text evidence="1">The sequence shown here is derived from an EMBL/GenBank/DDBJ whole genome shotgun (WGS) entry which is preliminary data.</text>
</comment>
<dbReference type="EMBL" id="FXUL01000018">
    <property type="protein sequence ID" value="SMP72758.1"/>
    <property type="molecule type" value="Genomic_DNA"/>
</dbReference>
<reference evidence="1 2" key="1">
    <citation type="submission" date="2017-05" db="EMBL/GenBank/DDBJ databases">
        <authorList>
            <person name="Varghese N."/>
            <person name="Submissions S."/>
        </authorList>
    </citation>
    <scope>NUCLEOTIDE SEQUENCE [LARGE SCALE GENOMIC DNA]</scope>
    <source>
        <strain evidence="1 2">DSM 26001</strain>
    </source>
</reference>